<evidence type="ECO:0000313" key="6">
    <source>
        <dbReference type="EMBL" id="CAK8681932.1"/>
    </source>
</evidence>
<dbReference type="Proteomes" id="UP001642483">
    <property type="component" value="Unassembled WGS sequence"/>
</dbReference>
<dbReference type="InterPro" id="IPR011009">
    <property type="entry name" value="Kinase-like_dom_sf"/>
</dbReference>
<dbReference type="Gene3D" id="1.10.510.10">
    <property type="entry name" value="Transferase(Phosphotransferase) domain 1"/>
    <property type="match status" value="1"/>
</dbReference>
<dbReference type="PROSITE" id="PS50011">
    <property type="entry name" value="PROTEIN_KINASE_DOM"/>
    <property type="match status" value="1"/>
</dbReference>
<keyword evidence="2 3" id="KW-0067">ATP-binding</keyword>
<evidence type="ECO:0000256" key="3">
    <source>
        <dbReference type="PROSITE-ProRule" id="PRU10141"/>
    </source>
</evidence>
<evidence type="ECO:0000256" key="4">
    <source>
        <dbReference type="SAM" id="MobiDB-lite"/>
    </source>
</evidence>
<proteinExistence type="predicted"/>
<feature type="compositionally biased region" description="Polar residues" evidence="4">
    <location>
        <begin position="388"/>
        <end position="402"/>
    </location>
</feature>
<dbReference type="InterPro" id="IPR051681">
    <property type="entry name" value="Ser/Thr_Kinases-Pseudokinases"/>
</dbReference>
<organism evidence="6 7">
    <name type="scientific">Clavelina lepadiformis</name>
    <name type="common">Light-bulb sea squirt</name>
    <name type="synonym">Ascidia lepadiformis</name>
    <dbReference type="NCBI Taxonomy" id="159417"/>
    <lineage>
        <taxon>Eukaryota</taxon>
        <taxon>Metazoa</taxon>
        <taxon>Chordata</taxon>
        <taxon>Tunicata</taxon>
        <taxon>Ascidiacea</taxon>
        <taxon>Aplousobranchia</taxon>
        <taxon>Clavelinidae</taxon>
        <taxon>Clavelina</taxon>
    </lineage>
</organism>
<reference evidence="6 7" key="1">
    <citation type="submission" date="2024-02" db="EMBL/GenBank/DDBJ databases">
        <authorList>
            <person name="Daric V."/>
            <person name="Darras S."/>
        </authorList>
    </citation>
    <scope>NUCLEOTIDE SEQUENCE [LARGE SCALE GENOMIC DNA]</scope>
</reference>
<keyword evidence="1 3" id="KW-0547">Nucleotide-binding</keyword>
<sequence>MCQNEIKFFRSDEIFCLAEEGGDLGEGSYGKVRLGFNEILGAIAVKCSEMKGGRRERKLLEKKIQKEILHLQQANHDNIVRVFGWTQWPGAIAIVMEFLPAGNLKGVLLDDDILLAPILRLRFCYEIVNGIAFIHNLFDSKRLLHGDIKPANILLTEDLHCKIGDFGAAHLSGYTGSSTAKQPKTMQLTYVYAAPEHLENISTKITPKYDTYSVGITFHMILSREMPFDERSLNQIEVLTMRIIEGQRPNLQPILDYLQELQDSGDRGGSQVIDFLKDEMVKCWQQDPADRPTMIQLRNKLYEQMSHYDIAVTQSHVAQALNNMELEKPPLLTTEHYTIDNFHPPNFALHDADEARNRAVSNTDAVSVVGSAEFADNPRDTTITNVQQTGTRSLEANSTSSRGVIPPTNKSKSESENVIDDENGETSSSFMSFQTQPKVLQVASIPEKFQRCVQQLKNCLFSQDRSDTFINEVINHITQMKNQLLNPKEKIRQMVADDFCKLGVIPLFVNYFMLLTGTKNLYPKNKGESECLETIKLFLLSGTDVSWSFCVECAESGLLSLLVAHIRNIRKNVSIGGKITEEGEIWNLGILFNCARCPESLSCLKNLNMFDLMKCYTNKTKGLGLVLYVTSAMLSGYVAHEDQIHLIPTDQVVIKYIVKGMENALRERFNEQRCSDGSVSWSAYALCSGLAQLARNPQNCVAIMVEYPDITTSLVALLKSGKENMSLFGLQLVESLCLVAHSKNKLSKVSEMVKSVKALAVKVGNNRKIKQIRDLAKRILLTMGIPISPN</sequence>
<evidence type="ECO:0000259" key="5">
    <source>
        <dbReference type="PROSITE" id="PS50011"/>
    </source>
</evidence>
<comment type="caution">
    <text evidence="6">The sequence shown here is derived from an EMBL/GenBank/DDBJ whole genome shotgun (WGS) entry which is preliminary data.</text>
</comment>
<feature type="domain" description="Protein kinase" evidence="5">
    <location>
        <begin position="18"/>
        <end position="310"/>
    </location>
</feature>
<keyword evidence="7" id="KW-1185">Reference proteome</keyword>
<dbReference type="PROSITE" id="PS00107">
    <property type="entry name" value="PROTEIN_KINASE_ATP"/>
    <property type="match status" value="1"/>
</dbReference>
<dbReference type="InterPro" id="IPR008271">
    <property type="entry name" value="Ser/Thr_kinase_AS"/>
</dbReference>
<protein>
    <recommendedName>
        <fullName evidence="5">Protein kinase domain-containing protein</fullName>
    </recommendedName>
</protein>
<dbReference type="SMART" id="SM00220">
    <property type="entry name" value="S_TKc"/>
    <property type="match status" value="1"/>
</dbReference>
<dbReference type="SUPFAM" id="SSF56112">
    <property type="entry name" value="Protein kinase-like (PK-like)"/>
    <property type="match status" value="1"/>
</dbReference>
<dbReference type="PANTHER" id="PTHR44329:SF291">
    <property type="entry name" value="PROTEIN KINASE DOMAIN-CONTAINING PROTEIN"/>
    <property type="match status" value="1"/>
</dbReference>
<name>A0ABP0FQJ6_CLALP</name>
<dbReference type="PROSITE" id="PS00108">
    <property type="entry name" value="PROTEIN_KINASE_ST"/>
    <property type="match status" value="1"/>
</dbReference>
<feature type="binding site" evidence="3">
    <location>
        <position position="46"/>
    </location>
    <ligand>
        <name>ATP</name>
        <dbReference type="ChEBI" id="CHEBI:30616"/>
    </ligand>
</feature>
<evidence type="ECO:0000256" key="1">
    <source>
        <dbReference type="ARBA" id="ARBA00022741"/>
    </source>
</evidence>
<gene>
    <name evidence="6" type="ORF">CVLEPA_LOCUS12162</name>
</gene>
<dbReference type="InterPro" id="IPR017441">
    <property type="entry name" value="Protein_kinase_ATP_BS"/>
</dbReference>
<evidence type="ECO:0000256" key="2">
    <source>
        <dbReference type="ARBA" id="ARBA00022840"/>
    </source>
</evidence>
<dbReference type="PANTHER" id="PTHR44329">
    <property type="entry name" value="SERINE/THREONINE-PROTEIN KINASE TNNI3K-RELATED"/>
    <property type="match status" value="1"/>
</dbReference>
<dbReference type="EMBL" id="CAWYQH010000090">
    <property type="protein sequence ID" value="CAK8681932.1"/>
    <property type="molecule type" value="Genomic_DNA"/>
</dbReference>
<dbReference type="Pfam" id="PF00069">
    <property type="entry name" value="Pkinase"/>
    <property type="match status" value="1"/>
</dbReference>
<dbReference type="InterPro" id="IPR000719">
    <property type="entry name" value="Prot_kinase_dom"/>
</dbReference>
<accession>A0ABP0FQJ6</accession>
<feature type="region of interest" description="Disordered" evidence="4">
    <location>
        <begin position="388"/>
        <end position="430"/>
    </location>
</feature>
<evidence type="ECO:0000313" key="7">
    <source>
        <dbReference type="Proteomes" id="UP001642483"/>
    </source>
</evidence>